<comment type="subcellular location">
    <subcellularLocation>
        <location evidence="1">Cell membrane</location>
        <topology evidence="1">Multi-pass membrane protein</topology>
    </subcellularLocation>
</comment>
<sequence>MNKLKRKLKGFVTKKPFAFFDILFYHILKNDLIQKAASLSYFFVLAIFPFFIALLNILNAVNRSYLSKVTKIIDSLPPEIQTIAASFFKDLQLNSSSALLSISLIGTIYVASKGIKQLIKSINDGLPITEDRGILALTTLSFITTIALFALVILLFVTQVIGSNVMHFLFQYLQMPPKAYKLIRRTTTIVPLAYMFLSFYCLYRYSPKWPEGTKPKATIHLAAALFSTVGILLSNAVFSYYVANFSNYSNTYGSLAGMIIFLVWLYLFGLILLFGSSVQASLYILHTNGAQWPREETLLSGLVSSHTQVL</sequence>
<evidence type="ECO:0000256" key="3">
    <source>
        <dbReference type="ARBA" id="ARBA00022692"/>
    </source>
</evidence>
<keyword evidence="2" id="KW-1003">Cell membrane</keyword>
<accession>A0ABV1J795</accession>
<gene>
    <name evidence="7" type="ORF">AAA081_07085</name>
</gene>
<dbReference type="Pfam" id="PF03631">
    <property type="entry name" value="Virul_fac_BrkB"/>
    <property type="match status" value="1"/>
</dbReference>
<keyword evidence="5 6" id="KW-0472">Membrane</keyword>
<evidence type="ECO:0000256" key="1">
    <source>
        <dbReference type="ARBA" id="ARBA00004651"/>
    </source>
</evidence>
<evidence type="ECO:0000256" key="6">
    <source>
        <dbReference type="SAM" id="Phobius"/>
    </source>
</evidence>
<evidence type="ECO:0000313" key="8">
    <source>
        <dbReference type="Proteomes" id="UP001481872"/>
    </source>
</evidence>
<protein>
    <submittedName>
        <fullName evidence="7">YihY/virulence factor BrkB family protein</fullName>
    </submittedName>
</protein>
<feature type="transmembrane region" description="Helical" evidence="6">
    <location>
        <begin position="182"/>
        <end position="205"/>
    </location>
</feature>
<keyword evidence="3 6" id="KW-0812">Transmembrane</keyword>
<evidence type="ECO:0000313" key="7">
    <source>
        <dbReference type="EMBL" id="MEQ3354054.1"/>
    </source>
</evidence>
<feature type="transmembrane region" description="Helical" evidence="6">
    <location>
        <begin position="39"/>
        <end position="58"/>
    </location>
</feature>
<feature type="transmembrane region" description="Helical" evidence="6">
    <location>
        <begin position="133"/>
        <end position="162"/>
    </location>
</feature>
<evidence type="ECO:0000256" key="2">
    <source>
        <dbReference type="ARBA" id="ARBA00022475"/>
    </source>
</evidence>
<reference evidence="7 8" key="1">
    <citation type="submission" date="2024-04" db="EMBL/GenBank/DDBJ databases">
        <title>Human intestinal bacterial collection.</title>
        <authorList>
            <person name="Pauvert C."/>
            <person name="Hitch T.C.A."/>
            <person name="Clavel T."/>
        </authorList>
    </citation>
    <scope>NUCLEOTIDE SEQUENCE [LARGE SCALE GENOMIC DNA]</scope>
    <source>
        <strain evidence="7 8">CLA-SR-H026</strain>
    </source>
</reference>
<name>A0ABV1J795_9FIRM</name>
<proteinExistence type="predicted"/>
<evidence type="ECO:0000256" key="5">
    <source>
        <dbReference type="ARBA" id="ARBA00023136"/>
    </source>
</evidence>
<feature type="transmembrane region" description="Helical" evidence="6">
    <location>
        <begin position="217"/>
        <end position="243"/>
    </location>
</feature>
<dbReference type="Proteomes" id="UP001481872">
    <property type="component" value="Unassembled WGS sequence"/>
</dbReference>
<dbReference type="NCBIfam" id="TIGR00765">
    <property type="entry name" value="yihY_not_rbn"/>
    <property type="match status" value="1"/>
</dbReference>
<dbReference type="EMBL" id="JBBNPS010000021">
    <property type="protein sequence ID" value="MEQ3354054.1"/>
    <property type="molecule type" value="Genomic_DNA"/>
</dbReference>
<keyword evidence="8" id="KW-1185">Reference proteome</keyword>
<dbReference type="PIRSF" id="PIRSF035875">
    <property type="entry name" value="RNase_BN"/>
    <property type="match status" value="1"/>
</dbReference>
<evidence type="ECO:0000256" key="4">
    <source>
        <dbReference type="ARBA" id="ARBA00022989"/>
    </source>
</evidence>
<dbReference type="PANTHER" id="PTHR30213">
    <property type="entry name" value="INNER MEMBRANE PROTEIN YHJD"/>
    <property type="match status" value="1"/>
</dbReference>
<keyword evidence="4 6" id="KW-1133">Transmembrane helix</keyword>
<comment type="caution">
    <text evidence="7">The sequence shown here is derived from an EMBL/GenBank/DDBJ whole genome shotgun (WGS) entry which is preliminary data.</text>
</comment>
<feature type="transmembrane region" description="Helical" evidence="6">
    <location>
        <begin position="255"/>
        <end position="275"/>
    </location>
</feature>
<organism evidence="7 8">
    <name type="scientific">Aedoeadaptatus acetigenes</name>
    <dbReference type="NCBI Taxonomy" id="2981723"/>
    <lineage>
        <taxon>Bacteria</taxon>
        <taxon>Bacillati</taxon>
        <taxon>Bacillota</taxon>
        <taxon>Tissierellia</taxon>
        <taxon>Tissierellales</taxon>
        <taxon>Peptoniphilaceae</taxon>
        <taxon>Aedoeadaptatus</taxon>
    </lineage>
</organism>
<dbReference type="RefSeq" id="WP_267303749.1">
    <property type="nucleotide sequence ID" value="NZ_JAOQJD010000003.1"/>
</dbReference>
<dbReference type="PANTHER" id="PTHR30213:SF0">
    <property type="entry name" value="UPF0761 MEMBRANE PROTEIN YIHY"/>
    <property type="match status" value="1"/>
</dbReference>
<dbReference type="InterPro" id="IPR017039">
    <property type="entry name" value="Virul_fac_BrkB"/>
</dbReference>
<feature type="transmembrane region" description="Helical" evidence="6">
    <location>
        <begin position="95"/>
        <end position="112"/>
    </location>
</feature>